<accession>A0A9X6NIN4</accession>
<keyword evidence="3 5" id="KW-1133">Transmembrane helix</keyword>
<evidence type="ECO:0000256" key="6">
    <source>
        <dbReference type="SAM" id="SignalP"/>
    </source>
</evidence>
<gene>
    <name evidence="8" type="ORF">BV898_18348</name>
</gene>
<keyword evidence="6" id="KW-0732">Signal</keyword>
<dbReference type="AlphaFoldDB" id="A0A9X6NIN4"/>
<proteinExistence type="predicted"/>
<keyword evidence="9" id="KW-1185">Reference proteome</keyword>
<name>A0A9X6NIN4_HYPEX</name>
<feature type="signal peptide" evidence="6">
    <location>
        <begin position="1"/>
        <end position="19"/>
    </location>
</feature>
<feature type="chain" id="PRO_5040808798" description="Receptor ligand binding region domain-containing protein" evidence="6">
    <location>
        <begin position="20"/>
        <end position="497"/>
    </location>
</feature>
<evidence type="ECO:0000256" key="1">
    <source>
        <dbReference type="ARBA" id="ARBA00004370"/>
    </source>
</evidence>
<dbReference type="Pfam" id="PF01094">
    <property type="entry name" value="ANF_receptor"/>
    <property type="match status" value="1"/>
</dbReference>
<dbReference type="Gene3D" id="3.40.50.2300">
    <property type="match status" value="1"/>
</dbReference>
<dbReference type="GO" id="GO:0016020">
    <property type="term" value="C:membrane"/>
    <property type="evidence" value="ECO:0007669"/>
    <property type="project" value="UniProtKB-SubCell"/>
</dbReference>
<evidence type="ECO:0000259" key="7">
    <source>
        <dbReference type="Pfam" id="PF01094"/>
    </source>
</evidence>
<evidence type="ECO:0000256" key="5">
    <source>
        <dbReference type="SAM" id="Phobius"/>
    </source>
</evidence>
<feature type="transmembrane region" description="Helical" evidence="5">
    <location>
        <begin position="474"/>
        <end position="496"/>
    </location>
</feature>
<keyword evidence="2 5" id="KW-0812">Transmembrane</keyword>
<dbReference type="InterPro" id="IPR001828">
    <property type="entry name" value="ANF_lig-bd_rcpt"/>
</dbReference>
<dbReference type="InterPro" id="IPR028082">
    <property type="entry name" value="Peripla_BP_I"/>
</dbReference>
<protein>
    <recommendedName>
        <fullName evidence="7">Receptor ligand binding region domain-containing protein</fullName>
    </recommendedName>
</protein>
<keyword evidence="4 5" id="KW-0472">Membrane</keyword>
<evidence type="ECO:0000256" key="2">
    <source>
        <dbReference type="ARBA" id="ARBA00022692"/>
    </source>
</evidence>
<evidence type="ECO:0000256" key="4">
    <source>
        <dbReference type="ARBA" id="ARBA00023136"/>
    </source>
</evidence>
<feature type="domain" description="Receptor ligand binding region" evidence="7">
    <location>
        <begin position="113"/>
        <end position="408"/>
    </location>
</feature>
<dbReference type="SUPFAM" id="SSF53822">
    <property type="entry name" value="Periplasmic binding protein-like I"/>
    <property type="match status" value="1"/>
</dbReference>
<evidence type="ECO:0000313" key="9">
    <source>
        <dbReference type="Proteomes" id="UP000192578"/>
    </source>
</evidence>
<dbReference type="OrthoDB" id="6158579at2759"/>
<evidence type="ECO:0000313" key="8">
    <source>
        <dbReference type="EMBL" id="OWA53924.1"/>
    </source>
</evidence>
<comment type="caution">
    <text evidence="8">The sequence shown here is derived from an EMBL/GenBank/DDBJ whole genome shotgun (WGS) entry which is preliminary data.</text>
</comment>
<comment type="subcellular location">
    <subcellularLocation>
        <location evidence="1">Membrane</location>
    </subcellularLocation>
</comment>
<evidence type="ECO:0000256" key="3">
    <source>
        <dbReference type="ARBA" id="ARBA00022989"/>
    </source>
</evidence>
<dbReference type="EMBL" id="MTYJ01000357">
    <property type="protein sequence ID" value="OWA53924.1"/>
    <property type="molecule type" value="Genomic_DNA"/>
</dbReference>
<dbReference type="Proteomes" id="UP000192578">
    <property type="component" value="Unassembled WGS sequence"/>
</dbReference>
<reference evidence="9" key="1">
    <citation type="submission" date="2017-01" db="EMBL/GenBank/DDBJ databases">
        <title>Comparative genomics of anhydrobiosis in the tardigrade Hypsibius dujardini.</title>
        <authorList>
            <person name="Yoshida Y."/>
            <person name="Koutsovoulos G."/>
            <person name="Laetsch D."/>
            <person name="Stevens L."/>
            <person name="Kumar S."/>
            <person name="Horikawa D."/>
            <person name="Ishino K."/>
            <person name="Komine S."/>
            <person name="Tomita M."/>
            <person name="Blaxter M."/>
            <person name="Arakawa K."/>
        </authorList>
    </citation>
    <scope>NUCLEOTIDE SEQUENCE [LARGE SCALE GENOMIC DNA]</scope>
    <source>
        <strain evidence="9">Z151</strain>
    </source>
</reference>
<organism evidence="8 9">
    <name type="scientific">Hypsibius exemplaris</name>
    <name type="common">Freshwater tardigrade</name>
    <dbReference type="NCBI Taxonomy" id="2072580"/>
    <lineage>
        <taxon>Eukaryota</taxon>
        <taxon>Metazoa</taxon>
        <taxon>Ecdysozoa</taxon>
        <taxon>Tardigrada</taxon>
        <taxon>Eutardigrada</taxon>
        <taxon>Parachela</taxon>
        <taxon>Hypsibioidea</taxon>
        <taxon>Hypsibiidae</taxon>
        <taxon>Hypsibius</taxon>
    </lineage>
</organism>
<sequence length="497" mass="55947">MWLCCTTSLLCLTAKPLDVLIVTPGLTGFSTTTTITQTGPGFEVALHRLKTVYTNIAFSHVYLYNLSIPDCGTFVYDAQYILSKWFYEQGGDRSPMPIYIVTPGCLEPGLYNQLAAAWNMLFITVTTSDLSRDKSISPTWINTNIFPTMFLGDVFYRLFLMQNWTSVYMVLDLDSEPMYPLVFRVLDKLLRSKVQTFNIQYSSEKEDLDFKVLLERFATQRPRLAAFLYNIYSVMLFLGPAAQLRLLLLSAAARGHTTGEYVFIAAVPVLYKAQDTFMWQTFDQNDEIIRAAYRSVIFVTMMDVSPSGLHVTEAQLDELKSKWAAEFKSNPFYGNQDLKNEPSIPHLASANAAMEMLAQVLNESMADPDFDPRNGRALARRFLNRTFDTSSGRVILDRFGDRTPSVSVSYFNDTTGDFQVYIRSNITNGDYRYSAVTPVSWFNGSYLPPNEPMCGYMGDKLECLPHTGIQTKELFAGMGVAVVAVIVGSICLGCLIR</sequence>